<keyword evidence="3" id="KW-0804">Transcription</keyword>
<evidence type="ECO:0000256" key="3">
    <source>
        <dbReference type="ARBA" id="ARBA00023163"/>
    </source>
</evidence>
<dbReference type="InterPro" id="IPR000843">
    <property type="entry name" value="HTH_LacI"/>
</dbReference>
<keyword evidence="1" id="KW-0805">Transcription regulation</keyword>
<keyword evidence="2" id="KW-0238">DNA-binding</keyword>
<dbReference type="GO" id="GO:0000976">
    <property type="term" value="F:transcription cis-regulatory region binding"/>
    <property type="evidence" value="ECO:0007669"/>
    <property type="project" value="TreeGrafter"/>
</dbReference>
<protein>
    <submittedName>
        <fullName evidence="5">Substrate-binding domain-containing protein</fullName>
    </submittedName>
</protein>
<dbReference type="PANTHER" id="PTHR30146:SF109">
    <property type="entry name" value="HTH-TYPE TRANSCRIPTIONAL REGULATOR GALS"/>
    <property type="match status" value="1"/>
</dbReference>
<evidence type="ECO:0000256" key="2">
    <source>
        <dbReference type="ARBA" id="ARBA00023125"/>
    </source>
</evidence>
<evidence type="ECO:0000256" key="1">
    <source>
        <dbReference type="ARBA" id="ARBA00023015"/>
    </source>
</evidence>
<dbReference type="Proteomes" id="UP000479335">
    <property type="component" value="Unassembled WGS sequence"/>
</dbReference>
<comment type="caution">
    <text evidence="5">The sequence shown here is derived from an EMBL/GenBank/DDBJ whole genome shotgun (WGS) entry which is preliminary data.</text>
</comment>
<proteinExistence type="predicted"/>
<dbReference type="InterPro" id="IPR046335">
    <property type="entry name" value="LacI/GalR-like_sensor"/>
</dbReference>
<organism evidence="5 6">
    <name type="scientific">Duganella flavida</name>
    <dbReference type="NCBI Taxonomy" id="2692175"/>
    <lineage>
        <taxon>Bacteria</taxon>
        <taxon>Pseudomonadati</taxon>
        <taxon>Pseudomonadota</taxon>
        <taxon>Betaproteobacteria</taxon>
        <taxon>Burkholderiales</taxon>
        <taxon>Oxalobacteraceae</taxon>
        <taxon>Telluria group</taxon>
        <taxon>Duganella</taxon>
    </lineage>
</organism>
<dbReference type="Gene3D" id="3.40.50.2300">
    <property type="match status" value="2"/>
</dbReference>
<name>A0A6L8KHV3_9BURK</name>
<dbReference type="PANTHER" id="PTHR30146">
    <property type="entry name" value="LACI-RELATED TRANSCRIPTIONAL REPRESSOR"/>
    <property type="match status" value="1"/>
</dbReference>
<dbReference type="Pfam" id="PF13377">
    <property type="entry name" value="Peripla_BP_3"/>
    <property type="match status" value="1"/>
</dbReference>
<sequence length="339" mass="36296">MATIKDVARLAGVGLGTASRVISGKGSVSQATVDKVRKAIEELEFRPSHAARSLLSGSSQMIGVYIPYLSGTFYTPILQSIYTALREAGLNMVVAFGVGDGDARNQAIDGLNFLIERGSDGLIVMSNAMEDEDFTALGPFQSKVVVINQDFPSISEQCFTVDHDAGGRLAARTLLELGHRKIAVIAGRAAAPDNLQRIAGFKAELEAAGVDTRKMWMADGEFTPEGGLACAEKLLQSGEEFTAVFCANDEMAVGALSMFQKAGVQIPGQVSVLGYDDTHSAEFTAPQLTSVHIPWSEMTMNGLNYLLNQCYDLKRPVVREYQLHVAQRASVAAVAGKTK</sequence>
<dbReference type="GO" id="GO:0003700">
    <property type="term" value="F:DNA-binding transcription factor activity"/>
    <property type="evidence" value="ECO:0007669"/>
    <property type="project" value="TreeGrafter"/>
</dbReference>
<dbReference type="PROSITE" id="PS50932">
    <property type="entry name" value="HTH_LACI_2"/>
    <property type="match status" value="1"/>
</dbReference>
<dbReference type="CDD" id="cd01392">
    <property type="entry name" value="HTH_LacI"/>
    <property type="match status" value="1"/>
</dbReference>
<dbReference type="SUPFAM" id="SSF47413">
    <property type="entry name" value="lambda repressor-like DNA-binding domains"/>
    <property type="match status" value="1"/>
</dbReference>
<reference evidence="5 6" key="1">
    <citation type="submission" date="2019-12" db="EMBL/GenBank/DDBJ databases">
        <title>Novel species isolated from a subtropical stream in China.</title>
        <authorList>
            <person name="Lu H."/>
        </authorList>
    </citation>
    <scope>NUCLEOTIDE SEQUENCE [LARGE SCALE GENOMIC DNA]</scope>
    <source>
        <strain evidence="5 6">FT135W</strain>
    </source>
</reference>
<feature type="domain" description="HTH lacI-type" evidence="4">
    <location>
        <begin position="2"/>
        <end position="56"/>
    </location>
</feature>
<evidence type="ECO:0000259" key="4">
    <source>
        <dbReference type="PROSITE" id="PS50932"/>
    </source>
</evidence>
<accession>A0A6L8KHV3</accession>
<dbReference type="SMART" id="SM00354">
    <property type="entry name" value="HTH_LACI"/>
    <property type="match status" value="1"/>
</dbReference>
<dbReference type="EMBL" id="WWCN01000015">
    <property type="protein sequence ID" value="MYM25394.1"/>
    <property type="molecule type" value="Genomic_DNA"/>
</dbReference>
<dbReference type="Pfam" id="PF00356">
    <property type="entry name" value="LacI"/>
    <property type="match status" value="1"/>
</dbReference>
<dbReference type="SUPFAM" id="SSF53822">
    <property type="entry name" value="Periplasmic binding protein-like I"/>
    <property type="match status" value="1"/>
</dbReference>
<dbReference type="InterPro" id="IPR010982">
    <property type="entry name" value="Lambda_DNA-bd_dom_sf"/>
</dbReference>
<dbReference type="Gene3D" id="1.10.260.40">
    <property type="entry name" value="lambda repressor-like DNA-binding domains"/>
    <property type="match status" value="1"/>
</dbReference>
<evidence type="ECO:0000313" key="6">
    <source>
        <dbReference type="Proteomes" id="UP000479335"/>
    </source>
</evidence>
<gene>
    <name evidence="5" type="ORF">GTP46_22450</name>
</gene>
<dbReference type="AlphaFoldDB" id="A0A6L8KHV3"/>
<dbReference type="InterPro" id="IPR028082">
    <property type="entry name" value="Peripla_BP_I"/>
</dbReference>
<dbReference type="PROSITE" id="PS00356">
    <property type="entry name" value="HTH_LACI_1"/>
    <property type="match status" value="1"/>
</dbReference>
<evidence type="ECO:0000313" key="5">
    <source>
        <dbReference type="EMBL" id="MYM25394.1"/>
    </source>
</evidence>
<keyword evidence="6" id="KW-1185">Reference proteome</keyword>
<dbReference type="RefSeq" id="WP_161008841.1">
    <property type="nucleotide sequence ID" value="NZ_WWCN01000015.1"/>
</dbReference>